<gene>
    <name evidence="2" type="ORF">DRJ04_04300</name>
</gene>
<feature type="transmembrane region" description="Helical" evidence="1">
    <location>
        <begin position="21"/>
        <end position="45"/>
    </location>
</feature>
<comment type="caution">
    <text evidence="2">The sequence shown here is derived from an EMBL/GenBank/DDBJ whole genome shotgun (WGS) entry which is preliminary data.</text>
</comment>
<accession>A0A662DGN7</accession>
<evidence type="ECO:0000256" key="1">
    <source>
        <dbReference type="SAM" id="Phobius"/>
    </source>
</evidence>
<keyword evidence="1" id="KW-0472">Membrane</keyword>
<reference evidence="2 3" key="1">
    <citation type="submission" date="2018-06" db="EMBL/GenBank/DDBJ databases">
        <title>Extensive metabolic versatility and redundancy in microbially diverse, dynamic hydrothermal sediments.</title>
        <authorList>
            <person name="Dombrowski N."/>
            <person name="Teske A."/>
            <person name="Baker B.J."/>
        </authorList>
    </citation>
    <scope>NUCLEOTIDE SEQUENCE [LARGE SCALE GENOMIC DNA]</scope>
    <source>
        <strain evidence="2">B3_G15</strain>
    </source>
</reference>
<sequence length="115" mass="12945">MPRRSLEAIVKKRLKQHKTEKIVLLFLIALGAVLTLAGIGVYFYVGKLTLVQQAYAAPPKDFMMSQLRLLCDFARVLGVVFSLIGVVSIILALDRLTFSRESYRMALFINGLKEK</sequence>
<organism evidence="2 3">
    <name type="scientific">Aerophobetes bacterium</name>
    <dbReference type="NCBI Taxonomy" id="2030807"/>
    <lineage>
        <taxon>Bacteria</taxon>
        <taxon>Candidatus Aerophobota</taxon>
    </lineage>
</organism>
<feature type="transmembrane region" description="Helical" evidence="1">
    <location>
        <begin position="73"/>
        <end position="93"/>
    </location>
</feature>
<evidence type="ECO:0000313" key="3">
    <source>
        <dbReference type="Proteomes" id="UP000280417"/>
    </source>
</evidence>
<dbReference type="AlphaFoldDB" id="A0A662DGN7"/>
<dbReference type="EMBL" id="QMQA01000095">
    <property type="protein sequence ID" value="RLE13451.1"/>
    <property type="molecule type" value="Genomic_DNA"/>
</dbReference>
<keyword evidence="1" id="KW-1133">Transmembrane helix</keyword>
<evidence type="ECO:0000313" key="2">
    <source>
        <dbReference type="EMBL" id="RLE13451.1"/>
    </source>
</evidence>
<name>A0A662DGN7_UNCAE</name>
<dbReference type="Proteomes" id="UP000280417">
    <property type="component" value="Unassembled WGS sequence"/>
</dbReference>
<protein>
    <submittedName>
        <fullName evidence="2">Uncharacterized protein</fullName>
    </submittedName>
</protein>
<keyword evidence="1" id="KW-0812">Transmembrane</keyword>
<proteinExistence type="predicted"/>